<reference evidence="1" key="1">
    <citation type="submission" date="2020-11" db="EMBL/GenBank/DDBJ databases">
        <authorList>
            <person name="Davenport K.M."/>
            <person name="Bickhart D.M."/>
            <person name="Smith T.P.L."/>
            <person name="Murdoch B.M."/>
            <person name="Rosen B.D."/>
        </authorList>
    </citation>
    <scope>NUCLEOTIDE SEQUENCE [LARGE SCALE GENOMIC DNA]</scope>
    <source>
        <strain evidence="1">OAR_USU_Benz2616</strain>
    </source>
</reference>
<evidence type="ECO:0000313" key="1">
    <source>
        <dbReference type="Ensembl" id="ENSOARP00020043993.1"/>
    </source>
</evidence>
<accession>A0AC11DF87</accession>
<protein>
    <submittedName>
        <fullName evidence="1">BTB domain containing 8</fullName>
    </submittedName>
</protein>
<reference evidence="1" key="3">
    <citation type="submission" date="2025-09" db="UniProtKB">
        <authorList>
            <consortium name="Ensembl"/>
        </authorList>
    </citation>
    <scope>IDENTIFICATION</scope>
</reference>
<proteinExistence type="predicted"/>
<reference evidence="1" key="2">
    <citation type="submission" date="2025-08" db="UniProtKB">
        <authorList>
            <consortium name="Ensembl"/>
        </authorList>
    </citation>
    <scope>IDENTIFICATION</scope>
</reference>
<name>A0AC11DF87_SHEEP</name>
<sequence>MARCGEDSPPPGVPLGSPGVCSKGLQRKGPCERRRLKATVSEQLSQDLLRLLREEVHTDVTFSIGCTLFKAHKAVLLARVPDFYFHTVGHRDNVKNHEHVAVENFEASEFRTFLQIVYSSNRNIKNYEEEILRKKIVESGVPQKKCDFSVGNCTDNDRRLSVEFLSKRSSDHSLLKHEIPKEINSKEENVISTDIYDLEPASELGEDLLKLYVKHCCPDIDIYVDGKSFKAHRAILSARSSYFAAMLSGCWAESSQEYITLQRDSWLALNLQDDLFKCKSGHISLLVKILQCLLITIRIKPKS</sequence>
<gene>
    <name evidence="1" type="primary">BTBD8</name>
</gene>
<organism evidence="1">
    <name type="scientific">Ovis aries</name>
    <name type="common">Sheep</name>
    <dbReference type="NCBI Taxonomy" id="9940"/>
    <lineage>
        <taxon>Eukaryota</taxon>
        <taxon>Metazoa</taxon>
        <taxon>Chordata</taxon>
        <taxon>Craniata</taxon>
        <taxon>Vertebrata</taxon>
        <taxon>Euteleostomi</taxon>
        <taxon>Mammalia</taxon>
        <taxon>Eutheria</taxon>
        <taxon>Laurasiatheria</taxon>
        <taxon>Artiodactyla</taxon>
        <taxon>Ruminantia</taxon>
        <taxon>Pecora</taxon>
        <taxon>Bovidae</taxon>
        <taxon>Caprinae</taxon>
        <taxon>Ovis</taxon>
    </lineage>
</organism>
<dbReference type="Ensembl" id="ENSOART00020053386.1">
    <property type="protein sequence ID" value="ENSOARP00020043993.1"/>
    <property type="gene ID" value="ENSOARG00020009170.2"/>
</dbReference>